<accession>A0A7R9GJH4</accession>
<evidence type="ECO:0000313" key="3">
    <source>
        <dbReference type="Proteomes" id="UP000678499"/>
    </source>
</evidence>
<name>A0A7R9GJH4_9CRUS</name>
<dbReference type="AlphaFoldDB" id="A0A7R9GJH4"/>
<dbReference type="Proteomes" id="UP000678499">
    <property type="component" value="Unassembled WGS sequence"/>
</dbReference>
<evidence type="ECO:0000256" key="1">
    <source>
        <dbReference type="SAM" id="MobiDB-lite"/>
    </source>
</evidence>
<gene>
    <name evidence="2" type="ORF">NMOB1V02_LOCUS11128</name>
</gene>
<dbReference type="EMBL" id="CAJPEX010005550">
    <property type="protein sequence ID" value="CAG0923665.1"/>
    <property type="molecule type" value="Genomic_DNA"/>
</dbReference>
<reference evidence="2" key="1">
    <citation type="submission" date="2020-11" db="EMBL/GenBank/DDBJ databases">
        <authorList>
            <person name="Tran Van P."/>
        </authorList>
    </citation>
    <scope>NUCLEOTIDE SEQUENCE</scope>
</reference>
<evidence type="ECO:0000313" key="2">
    <source>
        <dbReference type="EMBL" id="CAD7283513.1"/>
    </source>
</evidence>
<sequence length="83" mass="8675">MGNTHHMHHGQDPRKPGPLGERGLPGASAIVQGTDGGDCESMMQDCVSCAKCSADCADQAALMSQEDAERANWLAADYKTAAV</sequence>
<proteinExistence type="predicted"/>
<feature type="region of interest" description="Disordered" evidence="1">
    <location>
        <begin position="1"/>
        <end position="31"/>
    </location>
</feature>
<protein>
    <submittedName>
        <fullName evidence="2">Uncharacterized protein</fullName>
    </submittedName>
</protein>
<organism evidence="2">
    <name type="scientific">Notodromas monacha</name>
    <dbReference type="NCBI Taxonomy" id="399045"/>
    <lineage>
        <taxon>Eukaryota</taxon>
        <taxon>Metazoa</taxon>
        <taxon>Ecdysozoa</taxon>
        <taxon>Arthropoda</taxon>
        <taxon>Crustacea</taxon>
        <taxon>Oligostraca</taxon>
        <taxon>Ostracoda</taxon>
        <taxon>Podocopa</taxon>
        <taxon>Podocopida</taxon>
        <taxon>Cypridocopina</taxon>
        <taxon>Cypridoidea</taxon>
        <taxon>Cyprididae</taxon>
        <taxon>Notodromas</taxon>
    </lineage>
</organism>
<dbReference type="EMBL" id="OA887587">
    <property type="protein sequence ID" value="CAD7283513.1"/>
    <property type="molecule type" value="Genomic_DNA"/>
</dbReference>
<keyword evidence="3" id="KW-1185">Reference proteome</keyword>